<evidence type="ECO:0000256" key="5">
    <source>
        <dbReference type="ARBA" id="ARBA00023239"/>
    </source>
</evidence>
<organism evidence="6 7">
    <name type="scientific">Streptomyces humicola</name>
    <dbReference type="NCBI Taxonomy" id="2953240"/>
    <lineage>
        <taxon>Bacteria</taxon>
        <taxon>Bacillati</taxon>
        <taxon>Actinomycetota</taxon>
        <taxon>Actinomycetes</taxon>
        <taxon>Kitasatosporales</taxon>
        <taxon>Streptomycetaceae</taxon>
        <taxon>Streptomyces</taxon>
    </lineage>
</organism>
<gene>
    <name evidence="6" type="ORF">NGB36_24955</name>
</gene>
<dbReference type="Proteomes" id="UP001057702">
    <property type="component" value="Unassembled WGS sequence"/>
</dbReference>
<sequence length="101" mass="11554">MSRLLDDTEIQERMSDADLREWRREGATLHRTVEAYDFPTAVRIVDKVVPETQKLNHRPDIDIHEKVVHFAVRSEGGLTDVDVELAHRIETAAGSLVRGHE</sequence>
<dbReference type="SUPFAM" id="SSF55248">
    <property type="entry name" value="PCD-like"/>
    <property type="match status" value="1"/>
</dbReference>
<evidence type="ECO:0000256" key="4">
    <source>
        <dbReference type="ARBA" id="ARBA00021735"/>
    </source>
</evidence>
<dbReference type="Gene3D" id="3.30.1360.20">
    <property type="entry name" value="Transcriptional coactivator/pterin dehydratase"/>
    <property type="match status" value="1"/>
</dbReference>
<evidence type="ECO:0000256" key="1">
    <source>
        <dbReference type="ARBA" id="ARBA00001554"/>
    </source>
</evidence>
<comment type="catalytic activity">
    <reaction evidence="1">
        <text>(4aS,6R)-4a-hydroxy-L-erythro-5,6,7,8-tetrahydrobiopterin = (6R)-L-erythro-6,7-dihydrobiopterin + H2O</text>
        <dbReference type="Rhea" id="RHEA:11920"/>
        <dbReference type="ChEBI" id="CHEBI:15377"/>
        <dbReference type="ChEBI" id="CHEBI:15642"/>
        <dbReference type="ChEBI" id="CHEBI:43120"/>
        <dbReference type="EC" id="4.2.1.96"/>
    </reaction>
</comment>
<dbReference type="InterPro" id="IPR036428">
    <property type="entry name" value="PCD_sf"/>
</dbReference>
<evidence type="ECO:0000313" key="7">
    <source>
        <dbReference type="Proteomes" id="UP001057702"/>
    </source>
</evidence>
<evidence type="ECO:0000313" key="6">
    <source>
        <dbReference type="EMBL" id="MCQ4083753.1"/>
    </source>
</evidence>
<comment type="similarity">
    <text evidence="2">Belongs to the pterin-4-alpha-carbinolamine dehydratase family.</text>
</comment>
<dbReference type="InterPro" id="IPR001533">
    <property type="entry name" value="Pterin_deHydtase"/>
</dbReference>
<keyword evidence="7" id="KW-1185">Reference proteome</keyword>
<evidence type="ECO:0000256" key="3">
    <source>
        <dbReference type="ARBA" id="ARBA00013252"/>
    </source>
</evidence>
<dbReference type="Pfam" id="PF01329">
    <property type="entry name" value="Pterin_4a"/>
    <property type="match status" value="1"/>
</dbReference>
<comment type="caution">
    <text evidence="6">The sequence shown here is derived from an EMBL/GenBank/DDBJ whole genome shotgun (WGS) entry which is preliminary data.</text>
</comment>
<protein>
    <recommendedName>
        <fullName evidence="4">Putative pterin-4-alpha-carbinolamine dehydratase</fullName>
        <ecNumber evidence="3">4.2.1.96</ecNumber>
    </recommendedName>
</protein>
<dbReference type="RefSeq" id="WP_255922750.1">
    <property type="nucleotide sequence ID" value="NZ_JANFNG010000025.1"/>
</dbReference>
<accession>A0ABT1Q2Y9</accession>
<name>A0ABT1Q2Y9_9ACTN</name>
<reference evidence="6" key="1">
    <citation type="submission" date="2022-06" db="EMBL/GenBank/DDBJ databases">
        <title>Draft genome sequence of Streptomyces sp. RB6PN25 isolated from peat swamp forest in Thailand.</title>
        <authorList>
            <person name="Duangmal K."/>
            <person name="Klaysubun C."/>
        </authorList>
    </citation>
    <scope>NUCLEOTIDE SEQUENCE</scope>
    <source>
        <strain evidence="6">RB6PN25</strain>
    </source>
</reference>
<keyword evidence="5" id="KW-0456">Lyase</keyword>
<proteinExistence type="inferred from homology"/>
<dbReference type="EMBL" id="JANFNG010000025">
    <property type="protein sequence ID" value="MCQ4083753.1"/>
    <property type="molecule type" value="Genomic_DNA"/>
</dbReference>
<evidence type="ECO:0000256" key="2">
    <source>
        <dbReference type="ARBA" id="ARBA00006472"/>
    </source>
</evidence>
<dbReference type="EC" id="4.2.1.96" evidence="3"/>